<dbReference type="Gene3D" id="3.40.30.80">
    <property type="match status" value="1"/>
</dbReference>
<accession>A0A2T2XBC4</accession>
<evidence type="ECO:0008006" key="3">
    <source>
        <dbReference type="Google" id="ProtNLM"/>
    </source>
</evidence>
<reference evidence="1 2" key="1">
    <citation type="journal article" date="2014" name="BMC Genomics">
        <title>Comparison of environmental and isolate Sulfobacillus genomes reveals diverse carbon, sulfur, nitrogen, and hydrogen metabolisms.</title>
        <authorList>
            <person name="Justice N.B."/>
            <person name="Norman A."/>
            <person name="Brown C.T."/>
            <person name="Singh A."/>
            <person name="Thomas B.C."/>
            <person name="Banfield J.F."/>
        </authorList>
    </citation>
    <scope>NUCLEOTIDE SEQUENCE [LARGE SCALE GENOMIC DNA]</scope>
    <source>
        <strain evidence="1">AMDSBA1</strain>
    </source>
</reference>
<dbReference type="EMBL" id="PXYT01000001">
    <property type="protein sequence ID" value="PSR31768.1"/>
    <property type="molecule type" value="Genomic_DNA"/>
</dbReference>
<dbReference type="AlphaFoldDB" id="A0A2T2XBC4"/>
<name>A0A2T2XBC4_9FIRM</name>
<protein>
    <recommendedName>
        <fullName evidence="3">Thioredoxin-like fold domain-containing protein</fullName>
    </recommendedName>
</protein>
<evidence type="ECO:0000313" key="2">
    <source>
        <dbReference type="Proteomes" id="UP000242699"/>
    </source>
</evidence>
<dbReference type="Proteomes" id="UP000242699">
    <property type="component" value="Unassembled WGS sequence"/>
</dbReference>
<gene>
    <name evidence="1" type="ORF">C7B43_00655</name>
</gene>
<proteinExistence type="predicted"/>
<evidence type="ECO:0000313" key="1">
    <source>
        <dbReference type="EMBL" id="PSR31768.1"/>
    </source>
</evidence>
<organism evidence="1 2">
    <name type="scientific">Sulfobacillus benefaciens</name>
    <dbReference type="NCBI Taxonomy" id="453960"/>
    <lineage>
        <taxon>Bacteria</taxon>
        <taxon>Bacillati</taxon>
        <taxon>Bacillota</taxon>
        <taxon>Clostridia</taxon>
        <taxon>Eubacteriales</taxon>
        <taxon>Clostridiales Family XVII. Incertae Sedis</taxon>
        <taxon>Sulfobacillus</taxon>
    </lineage>
</organism>
<comment type="caution">
    <text evidence="1">The sequence shown here is derived from an EMBL/GenBank/DDBJ whole genome shotgun (WGS) entry which is preliminary data.</text>
</comment>
<sequence>MHQMALANPARIRGESIEAGAFAEMAEAEDVYAVPKTIVTIQDAGRKESFEGALSEDHLIRRLKALFEL</sequence>